<sequence length="240" mass="26380">MACHFARWAITESEPDIHRLSADVLTFANTLSPKPARRFIHGRVLLAELMFYLYGITRLPQIVILPSGRPSFSSVGLPDFSLAYAGSTLGVMLSSEGNVGLDLEILHARSALSQVRQSALSAVEKSWIAMQADPDESALQLECIRQSVHKLSGQNDIVADTLSLHPSSGRLRSSITPNVQVMSDIEGPVVWSCAHSPDILRLICWRYSPREGFVGTQTFSPQQQVDSLHFMKLTSLPPAK</sequence>
<reference evidence="1" key="1">
    <citation type="submission" date="2020-11" db="EMBL/GenBank/DDBJ databases">
        <authorList>
            <person name="Lee S.D."/>
        </authorList>
    </citation>
    <scope>NUCLEOTIDE SEQUENCE</scope>
    <source>
        <strain evidence="1">SAP-2</strain>
    </source>
</reference>
<gene>
    <name evidence="1" type="ORF">ITX54_18075</name>
</gene>
<dbReference type="EMBL" id="JADMKS010000007">
    <property type="protein sequence ID" value="MBF6638577.1"/>
    <property type="molecule type" value="Genomic_DNA"/>
</dbReference>
<dbReference type="Proteomes" id="UP000705283">
    <property type="component" value="Unassembled WGS sequence"/>
</dbReference>
<dbReference type="AlphaFoldDB" id="A0AA41BXY7"/>
<name>A0AA41BXY7_9GAMM</name>
<evidence type="ECO:0008006" key="3">
    <source>
        <dbReference type="Google" id="ProtNLM"/>
    </source>
</evidence>
<organism evidence="1 2">
    <name type="scientific">Rouxiella silvae</name>
    <dbReference type="NCBI Taxonomy" id="1646373"/>
    <lineage>
        <taxon>Bacteria</taxon>
        <taxon>Pseudomonadati</taxon>
        <taxon>Pseudomonadota</taxon>
        <taxon>Gammaproteobacteria</taxon>
        <taxon>Enterobacterales</taxon>
        <taxon>Yersiniaceae</taxon>
        <taxon>Rouxiella</taxon>
    </lineage>
</organism>
<evidence type="ECO:0000313" key="2">
    <source>
        <dbReference type="Proteomes" id="UP000705283"/>
    </source>
</evidence>
<dbReference type="RefSeq" id="WP_194978519.1">
    <property type="nucleotide sequence ID" value="NZ_JADMKS010000007.1"/>
</dbReference>
<proteinExistence type="predicted"/>
<reference evidence="1" key="2">
    <citation type="submission" date="2022-09" db="EMBL/GenBank/DDBJ databases">
        <title>Rouxiella aceris sp. nov., isolated from tree sap and emended description of the genus Rhouxiella.</title>
        <authorList>
            <person name="Kim I.S."/>
        </authorList>
    </citation>
    <scope>NUCLEOTIDE SEQUENCE</scope>
    <source>
        <strain evidence="1">SAP-2</strain>
    </source>
</reference>
<comment type="caution">
    <text evidence="1">The sequence shown here is derived from an EMBL/GenBank/DDBJ whole genome shotgun (WGS) entry which is preliminary data.</text>
</comment>
<accession>A0AA41BXY7</accession>
<protein>
    <recommendedName>
        <fullName evidence="3">Phosphopantetheinyl transferase</fullName>
    </recommendedName>
</protein>
<evidence type="ECO:0000313" key="1">
    <source>
        <dbReference type="EMBL" id="MBF6638577.1"/>
    </source>
</evidence>